<name>A0ACC1IFE5_9FUNG</name>
<evidence type="ECO:0000313" key="1">
    <source>
        <dbReference type="EMBL" id="KAJ1892174.1"/>
    </source>
</evidence>
<evidence type="ECO:0000313" key="2">
    <source>
        <dbReference type="Proteomes" id="UP001150581"/>
    </source>
</evidence>
<gene>
    <name evidence="1" type="ORF">LPJ66_006499</name>
</gene>
<dbReference type="Proteomes" id="UP001150581">
    <property type="component" value="Unassembled WGS sequence"/>
</dbReference>
<reference evidence="1" key="1">
    <citation type="submission" date="2022-07" db="EMBL/GenBank/DDBJ databases">
        <title>Phylogenomic reconstructions and comparative analyses of Kickxellomycotina fungi.</title>
        <authorList>
            <person name="Reynolds N.K."/>
            <person name="Stajich J.E."/>
            <person name="Barry K."/>
            <person name="Grigoriev I.V."/>
            <person name="Crous P."/>
            <person name="Smith M.E."/>
        </authorList>
    </citation>
    <scope>NUCLEOTIDE SEQUENCE</scope>
    <source>
        <strain evidence="1">Benny 63K</strain>
    </source>
</reference>
<sequence length="215" mass="23545">MANIWTATSDGDFDRVRELVEADKALVNAKDENGYTPMHAASSWKHLDLLKYLIDNGGDVNITDSDGDTPLHICEDKECALLLLEHCADPSVENDEGMTPVHTTLENEAVEVTEVICKQLGIAVPKLEEVAESEQAEGLVDSVTDAKLEDLSNWLLQNVDENNEGDEDALREMVTRYVMQSLRISDNKDDSENTATATVATSTGKVSQDDDSTSD</sequence>
<comment type="caution">
    <text evidence="1">The sequence shown here is derived from an EMBL/GenBank/DDBJ whole genome shotgun (WGS) entry which is preliminary data.</text>
</comment>
<keyword evidence="2" id="KW-1185">Reference proteome</keyword>
<protein>
    <submittedName>
        <fullName evidence="1">Uncharacterized protein</fullName>
    </submittedName>
</protein>
<accession>A0ACC1IFE5</accession>
<dbReference type="EMBL" id="JANBPG010001038">
    <property type="protein sequence ID" value="KAJ1892174.1"/>
    <property type="molecule type" value="Genomic_DNA"/>
</dbReference>
<organism evidence="1 2">
    <name type="scientific">Kickxella alabastrina</name>
    <dbReference type="NCBI Taxonomy" id="61397"/>
    <lineage>
        <taxon>Eukaryota</taxon>
        <taxon>Fungi</taxon>
        <taxon>Fungi incertae sedis</taxon>
        <taxon>Zoopagomycota</taxon>
        <taxon>Kickxellomycotina</taxon>
        <taxon>Kickxellomycetes</taxon>
        <taxon>Kickxellales</taxon>
        <taxon>Kickxellaceae</taxon>
        <taxon>Kickxella</taxon>
    </lineage>
</organism>
<proteinExistence type="predicted"/>